<gene>
    <name evidence="8" type="ORF">A2927_02775</name>
</gene>
<dbReference type="InterPro" id="IPR012336">
    <property type="entry name" value="Thioredoxin-like_fold"/>
</dbReference>
<reference evidence="8 9" key="1">
    <citation type="journal article" date="2016" name="Nat. Commun.">
        <title>Thousands of microbial genomes shed light on interconnected biogeochemical processes in an aquifer system.</title>
        <authorList>
            <person name="Anantharaman K."/>
            <person name="Brown C.T."/>
            <person name="Hug L.A."/>
            <person name="Sharon I."/>
            <person name="Castelle C.J."/>
            <person name="Probst A.J."/>
            <person name="Thomas B.C."/>
            <person name="Singh A."/>
            <person name="Wilkins M.J."/>
            <person name="Karaoz U."/>
            <person name="Brodie E.L."/>
            <person name="Williams K.H."/>
            <person name="Hubbard S.S."/>
            <person name="Banfield J.F."/>
        </authorList>
    </citation>
    <scope>NUCLEOTIDE SEQUENCE [LARGE SCALE GENOMIC DNA]</scope>
</reference>
<keyword evidence="2" id="KW-0732">Signal</keyword>
<dbReference type="PROSITE" id="PS51352">
    <property type="entry name" value="THIOREDOXIN_2"/>
    <property type="match status" value="1"/>
</dbReference>
<keyword evidence="5" id="KW-0676">Redox-active center</keyword>
<dbReference type="Gene3D" id="3.40.30.10">
    <property type="entry name" value="Glutaredoxin"/>
    <property type="match status" value="1"/>
</dbReference>
<name>A0A1G2BLB8_9BACT</name>
<dbReference type="PANTHER" id="PTHR13887:SF14">
    <property type="entry name" value="DISULFIDE BOND FORMATION PROTEIN D"/>
    <property type="match status" value="1"/>
</dbReference>
<protein>
    <recommendedName>
        <fullName evidence="7">Thioredoxin domain-containing protein</fullName>
    </recommendedName>
</protein>
<keyword evidence="6" id="KW-0472">Membrane</keyword>
<dbReference type="Pfam" id="PF13462">
    <property type="entry name" value="Thioredoxin_4"/>
    <property type="match status" value="1"/>
</dbReference>
<dbReference type="InterPro" id="IPR036249">
    <property type="entry name" value="Thioredoxin-like_sf"/>
</dbReference>
<evidence type="ECO:0000313" key="8">
    <source>
        <dbReference type="EMBL" id="OGY89974.1"/>
    </source>
</evidence>
<dbReference type="EMBL" id="MHKL01000004">
    <property type="protein sequence ID" value="OGY89974.1"/>
    <property type="molecule type" value="Genomic_DNA"/>
</dbReference>
<dbReference type="AlphaFoldDB" id="A0A1G2BLB8"/>
<dbReference type="Proteomes" id="UP000178849">
    <property type="component" value="Unassembled WGS sequence"/>
</dbReference>
<dbReference type="SUPFAM" id="SSF52833">
    <property type="entry name" value="Thioredoxin-like"/>
    <property type="match status" value="1"/>
</dbReference>
<keyword evidence="4" id="KW-1015">Disulfide bond</keyword>
<evidence type="ECO:0000313" key="9">
    <source>
        <dbReference type="Proteomes" id="UP000178849"/>
    </source>
</evidence>
<keyword evidence="3" id="KW-0560">Oxidoreductase</keyword>
<evidence type="ECO:0000256" key="3">
    <source>
        <dbReference type="ARBA" id="ARBA00023002"/>
    </source>
</evidence>
<evidence type="ECO:0000256" key="4">
    <source>
        <dbReference type="ARBA" id="ARBA00023157"/>
    </source>
</evidence>
<dbReference type="GO" id="GO:0016491">
    <property type="term" value="F:oxidoreductase activity"/>
    <property type="evidence" value="ECO:0007669"/>
    <property type="project" value="UniProtKB-KW"/>
</dbReference>
<organism evidence="8 9">
    <name type="scientific">Candidatus Komeilibacteria bacterium RIFCSPLOWO2_01_FULL_45_10</name>
    <dbReference type="NCBI Taxonomy" id="1798550"/>
    <lineage>
        <taxon>Bacteria</taxon>
        <taxon>Candidatus Komeiliibacteriota</taxon>
    </lineage>
</organism>
<feature type="domain" description="Thioredoxin" evidence="7">
    <location>
        <begin position="43"/>
        <end position="227"/>
    </location>
</feature>
<proteinExistence type="inferred from homology"/>
<accession>A0A1G2BLB8</accession>
<comment type="similarity">
    <text evidence="1">Belongs to the thioredoxin family. DsbA subfamily.</text>
</comment>
<dbReference type="InterPro" id="IPR013766">
    <property type="entry name" value="Thioredoxin_domain"/>
</dbReference>
<evidence type="ECO:0000256" key="1">
    <source>
        <dbReference type="ARBA" id="ARBA00005791"/>
    </source>
</evidence>
<keyword evidence="6" id="KW-1133">Transmembrane helix</keyword>
<evidence type="ECO:0000256" key="5">
    <source>
        <dbReference type="ARBA" id="ARBA00023284"/>
    </source>
</evidence>
<keyword evidence="6" id="KW-0812">Transmembrane</keyword>
<dbReference type="PANTHER" id="PTHR13887">
    <property type="entry name" value="GLUTATHIONE S-TRANSFERASE KAPPA"/>
    <property type="match status" value="1"/>
</dbReference>
<evidence type="ECO:0000259" key="7">
    <source>
        <dbReference type="PROSITE" id="PS51352"/>
    </source>
</evidence>
<sequence length="228" mass="25870">MLEKKIDLYIKILLFVFLLFAALIIARYVLSRQSLKESQEKIAALQKLFTQAEQPTLDKPILKTTDPRIGTASAKNTVIVFSDFQCPHCADLAQTLSQFLAKYRDKILLIWKDFPNPVFPQAKSAAVAARCAQLEDKFWEYHDFLYANQESLGKTVYQEIAKQLGLNIDAFNQCLENQETLPLVEDDFQEGQALKIDGTPYLFINGQRVSGAASLTDLEKVIEPRTTF</sequence>
<evidence type="ECO:0000256" key="2">
    <source>
        <dbReference type="ARBA" id="ARBA00022729"/>
    </source>
</evidence>
<comment type="caution">
    <text evidence="8">The sequence shown here is derived from an EMBL/GenBank/DDBJ whole genome shotgun (WGS) entry which is preliminary data.</text>
</comment>
<dbReference type="STRING" id="1798550.A2927_02775"/>
<feature type="transmembrane region" description="Helical" evidence="6">
    <location>
        <begin position="12"/>
        <end position="30"/>
    </location>
</feature>
<evidence type="ECO:0000256" key="6">
    <source>
        <dbReference type="SAM" id="Phobius"/>
    </source>
</evidence>